<dbReference type="RefSeq" id="WP_308356542.1">
    <property type="nucleotide sequence ID" value="NZ_CP129970.2"/>
</dbReference>
<organism evidence="1 2">
    <name type="scientific">Marivirga arenosa</name>
    <dbReference type="NCBI Taxonomy" id="3059076"/>
    <lineage>
        <taxon>Bacteria</taxon>
        <taxon>Pseudomonadati</taxon>
        <taxon>Bacteroidota</taxon>
        <taxon>Cytophagia</taxon>
        <taxon>Cytophagales</taxon>
        <taxon>Marivirgaceae</taxon>
        <taxon>Marivirga</taxon>
    </lineage>
</organism>
<name>A0AA49JDD8_9BACT</name>
<dbReference type="Proteomes" id="UP001244443">
    <property type="component" value="Chromosome"/>
</dbReference>
<reference evidence="1" key="1">
    <citation type="submission" date="2023-08" db="EMBL/GenBank/DDBJ databases">
        <title>Comparative genomics and taxonomic characterization of three novel marine species of genus Marivirga.</title>
        <authorList>
            <person name="Muhammad N."/>
            <person name="Kim S.-G."/>
        </authorList>
    </citation>
    <scope>NUCLEOTIDE SEQUENCE [LARGE SCALE GENOMIC DNA]</scope>
    <source>
        <strain evidence="1">ABR2-2</strain>
    </source>
</reference>
<dbReference type="AlphaFoldDB" id="A0AA49JDD8"/>
<evidence type="ECO:0000313" key="2">
    <source>
        <dbReference type="Proteomes" id="UP001244443"/>
    </source>
</evidence>
<dbReference type="PROSITE" id="PS51257">
    <property type="entry name" value="PROKAR_LIPOPROTEIN"/>
    <property type="match status" value="1"/>
</dbReference>
<protein>
    <recommendedName>
        <fullName evidence="3">Lipoprotein</fullName>
    </recommendedName>
</protein>
<sequence>MKFIYYLVITILFYSCSNKSNSKTVVQSESQQHSVEEYFGPNIPPEFVRLKAIILENPQEQNKNITGVKIKIKVVEIFGYGSSFGKPIMINDTIFSSLNFGEDSIEKNAISSLKKGTSIIVEMQGNPIIQNDYSIYKLIITK</sequence>
<gene>
    <name evidence="1" type="ORF">QYS48_21115</name>
</gene>
<keyword evidence="2" id="KW-1185">Reference proteome</keyword>
<accession>A0AA49JDD8</accession>
<dbReference type="EMBL" id="CP129970">
    <property type="protein sequence ID" value="WKK84617.2"/>
    <property type="molecule type" value="Genomic_DNA"/>
</dbReference>
<evidence type="ECO:0008006" key="3">
    <source>
        <dbReference type="Google" id="ProtNLM"/>
    </source>
</evidence>
<evidence type="ECO:0000313" key="1">
    <source>
        <dbReference type="EMBL" id="WKK84617.2"/>
    </source>
</evidence>
<proteinExistence type="predicted"/>